<evidence type="ECO:0000313" key="1">
    <source>
        <dbReference type="EMBL" id="QEK78147.1"/>
    </source>
</evidence>
<dbReference type="EMBL" id="CP023154">
    <property type="protein sequence ID" value="QEK78147.1"/>
    <property type="molecule type" value="Genomic_DNA"/>
</dbReference>
<dbReference type="Proteomes" id="UP000324354">
    <property type="component" value="Chromosome"/>
</dbReference>
<dbReference type="RefSeq" id="WP_011011550.1">
    <property type="nucleotide sequence ID" value="NC_003413.1"/>
</dbReference>
<gene>
    <name evidence="1" type="ORF">PFDSM3638_02140</name>
</gene>
<organism evidence="1 2">
    <name type="scientific">Pyrococcus furiosus (strain ATCC 43587 / DSM 3638 / JCM 8422 / Vc1)</name>
    <dbReference type="NCBI Taxonomy" id="186497"/>
    <lineage>
        <taxon>Archaea</taxon>
        <taxon>Methanobacteriati</taxon>
        <taxon>Methanobacteriota</taxon>
        <taxon>Thermococci</taxon>
        <taxon>Thermococcales</taxon>
        <taxon>Thermococcaceae</taxon>
        <taxon>Pyrococcus</taxon>
    </lineage>
</organism>
<accession>A0A5C0XMS7</accession>
<proteinExistence type="predicted"/>
<evidence type="ECO:0000313" key="2">
    <source>
        <dbReference type="Proteomes" id="UP000324354"/>
    </source>
</evidence>
<dbReference type="AlphaFoldDB" id="A0A5C0XMS7"/>
<dbReference type="GeneID" id="13302242"/>
<reference evidence="1 2" key="1">
    <citation type="submission" date="2017-08" db="EMBL/GenBank/DDBJ databases">
        <title>Resequencing and Reannotation of the genome of Pyrococcus furiosus type strain DSM3638.</title>
        <authorList>
            <person name="Reichelt R.M."/>
            <person name="Bunk B."/>
        </authorList>
    </citation>
    <scope>NUCLEOTIDE SEQUENCE [LARGE SCALE GENOMIC DNA]</scope>
    <source>
        <strain evidence="1 2">DSM 3638</strain>
    </source>
</reference>
<protein>
    <submittedName>
        <fullName evidence="1">Uncharacterized protein</fullName>
    </submittedName>
</protein>
<dbReference type="GeneID" id="41712231"/>
<name>A0A5C0XMS7_PYRFU</name>
<sequence>MIITIIIIAIIILTISATAYAKVAFGECSQVLKFTISLTLCLPRHFLRISLSRLILMSQMKFWKRPLIGLFGVVTMREGSKQEVVGEVLVEASKLALTEIEHFLEKRPLARKRYL</sequence>